<geneLocation type="plasmid" evidence="1 2">
    <name>pBealeia1</name>
</geneLocation>
<name>A0ABZ2C8Z1_9PROT</name>
<proteinExistence type="predicted"/>
<protein>
    <recommendedName>
        <fullName evidence="3">DUF1631 family protein</fullName>
    </recommendedName>
</protein>
<accession>A0ABZ2C8Z1</accession>
<gene>
    <name evidence="1" type="ORF">Bealeia1_02020</name>
</gene>
<keyword evidence="1" id="KW-0614">Plasmid</keyword>
<organism evidence="1 2">
    <name type="scientific">Candidatus Bealeia paramacronuclearis</name>
    <dbReference type="NCBI Taxonomy" id="1921001"/>
    <lineage>
        <taxon>Bacteria</taxon>
        <taxon>Pseudomonadati</taxon>
        <taxon>Pseudomonadota</taxon>
        <taxon>Alphaproteobacteria</taxon>
        <taxon>Holosporales</taxon>
        <taxon>Holosporaceae</taxon>
        <taxon>Candidatus Bealeia</taxon>
    </lineage>
</organism>
<sequence length="255" mass="29263">MMIGTYQKQQRIEFRQHQLREQHATLINRKDTLTSEILYAREALLRQAVCEFTDAQKADVFLMFVEDENQKGNSLQTETNPTPWDQLSYLDGLLWTSFLSQWISKSLFQGDVTEEVERQLLEEKTADRLREVEQELAELALQYRGMALGDVAQDTSATAPEDTPKAIATSEKGTPEMLTQKMTINFHATQDAISVNSWENIEFRKALHEILGLTYIPSAYEVSVFEVCTPMSFLSLIDQKRCESDTTQDKKYALC</sequence>
<evidence type="ECO:0000313" key="1">
    <source>
        <dbReference type="EMBL" id="WVX67801.1"/>
    </source>
</evidence>
<evidence type="ECO:0000313" key="2">
    <source>
        <dbReference type="Proteomes" id="UP001330434"/>
    </source>
</evidence>
<reference evidence="1 2" key="1">
    <citation type="journal article" date="2024" name="Environ. Microbiol.">
        <title>Novel evolutionary insights on the interactions of the Holosporales (Alphaproteobacteria) with eukaryotic hosts from comparative genomics.</title>
        <authorList>
            <person name="Giovannini M."/>
            <person name="Petroni G."/>
            <person name="Castelli M."/>
        </authorList>
    </citation>
    <scope>NUCLEOTIDE SEQUENCE [LARGE SCALE GENOMIC DNA]</scope>
    <source>
        <strain evidence="1 2">US_Bl 15I1</strain>
    </source>
</reference>
<keyword evidence="2" id="KW-1185">Reference proteome</keyword>
<dbReference type="Proteomes" id="UP001330434">
    <property type="component" value="Plasmid pBealeia1"/>
</dbReference>
<dbReference type="RefSeq" id="WP_331256791.1">
    <property type="nucleotide sequence ID" value="NZ_CP133271.1"/>
</dbReference>
<evidence type="ECO:0008006" key="3">
    <source>
        <dbReference type="Google" id="ProtNLM"/>
    </source>
</evidence>
<dbReference type="EMBL" id="CP133271">
    <property type="protein sequence ID" value="WVX67801.1"/>
    <property type="molecule type" value="Genomic_DNA"/>
</dbReference>